<accession>A0ACC2E0R3</accession>
<evidence type="ECO:0000313" key="1">
    <source>
        <dbReference type="EMBL" id="KAJ7560088.1"/>
    </source>
</evidence>
<name>A0ACC2E0R3_DIPCM</name>
<dbReference type="Proteomes" id="UP001162992">
    <property type="component" value="Chromosome 4"/>
</dbReference>
<proteinExistence type="predicted"/>
<protein>
    <submittedName>
        <fullName evidence="1">Uncharacterized protein</fullName>
    </submittedName>
</protein>
<comment type="caution">
    <text evidence="1">The sequence shown here is derived from an EMBL/GenBank/DDBJ whole genome shotgun (WGS) entry which is preliminary data.</text>
</comment>
<dbReference type="EMBL" id="CM055095">
    <property type="protein sequence ID" value="KAJ7560088.1"/>
    <property type="molecule type" value="Genomic_DNA"/>
</dbReference>
<sequence>MKTLSIVSLHCILLSVGCINVLFCSCVESVSYLRTVVDGSASDSPTESPWNYGCIDGLNGPSHWGKLSPEWAICDQGKSQSPIVIQTGALETSNQLAPLKLFPSGASLQTDTATATIQKNIFKLKIGGWSLLLDSIRYDLVQIHFHTPAEHRINGGIYALEMQHEFISEVGDIAIIAIFYKYAKNSNPYISQYFKYLPQLKNENVFTNITVPVHLAQEDLYPYYLYKGSLARPPCTEGVTWIIAQNVKLLSQAQVEALKSITKGNSNRPAQPVNGRKVFVPAY</sequence>
<keyword evidence="2" id="KW-1185">Reference proteome</keyword>
<gene>
    <name evidence="1" type="ORF">O6H91_04G112900</name>
</gene>
<evidence type="ECO:0000313" key="2">
    <source>
        <dbReference type="Proteomes" id="UP001162992"/>
    </source>
</evidence>
<reference evidence="2" key="1">
    <citation type="journal article" date="2024" name="Proc. Natl. Acad. Sci. U.S.A.">
        <title>Extraordinary preservation of gene collinearity over three hundred million years revealed in homosporous lycophytes.</title>
        <authorList>
            <person name="Li C."/>
            <person name="Wickell D."/>
            <person name="Kuo L.Y."/>
            <person name="Chen X."/>
            <person name="Nie B."/>
            <person name="Liao X."/>
            <person name="Peng D."/>
            <person name="Ji J."/>
            <person name="Jenkins J."/>
            <person name="Williams M."/>
            <person name="Shu S."/>
            <person name="Plott C."/>
            <person name="Barry K."/>
            <person name="Rajasekar S."/>
            <person name="Grimwood J."/>
            <person name="Han X."/>
            <person name="Sun S."/>
            <person name="Hou Z."/>
            <person name="He W."/>
            <person name="Dai G."/>
            <person name="Sun C."/>
            <person name="Schmutz J."/>
            <person name="Leebens-Mack J.H."/>
            <person name="Li F.W."/>
            <person name="Wang L."/>
        </authorList>
    </citation>
    <scope>NUCLEOTIDE SEQUENCE [LARGE SCALE GENOMIC DNA]</scope>
    <source>
        <strain evidence="2">cv. PW_Plant_1</strain>
    </source>
</reference>
<organism evidence="1 2">
    <name type="scientific">Diphasiastrum complanatum</name>
    <name type="common">Issler's clubmoss</name>
    <name type="synonym">Lycopodium complanatum</name>
    <dbReference type="NCBI Taxonomy" id="34168"/>
    <lineage>
        <taxon>Eukaryota</taxon>
        <taxon>Viridiplantae</taxon>
        <taxon>Streptophyta</taxon>
        <taxon>Embryophyta</taxon>
        <taxon>Tracheophyta</taxon>
        <taxon>Lycopodiopsida</taxon>
        <taxon>Lycopodiales</taxon>
        <taxon>Lycopodiaceae</taxon>
        <taxon>Lycopodioideae</taxon>
        <taxon>Diphasiastrum</taxon>
    </lineage>
</organism>